<sequence length="145" mass="15121">MNELAKHETGNAALAERGPRTAREATPKRERNSTLVATAPGVLIHRIGDDDAMPEAVDRLPKRSRSAATAPGGKGADKAGTPQGATTAVPAATRPMNTAMPSTRVATVGPAYSLPRTLRAAVQRAREAQPRLINMADASYAGAEE</sequence>
<keyword evidence="3" id="KW-1185">Reference proteome</keyword>
<dbReference type="RefSeq" id="WP_066656079.1">
    <property type="nucleotide sequence ID" value="NZ_CBCSCL010000014.1"/>
</dbReference>
<organism evidence="2 3">
    <name type="scientific">Bordetella flabilis</name>
    <dbReference type="NCBI Taxonomy" id="463014"/>
    <lineage>
        <taxon>Bacteria</taxon>
        <taxon>Pseudomonadati</taxon>
        <taxon>Pseudomonadota</taxon>
        <taxon>Betaproteobacteria</taxon>
        <taxon>Burkholderiales</taxon>
        <taxon>Alcaligenaceae</taxon>
        <taxon>Bordetella</taxon>
    </lineage>
</organism>
<accession>A0A193GAY1</accession>
<evidence type="ECO:0000313" key="2">
    <source>
        <dbReference type="EMBL" id="ANN77157.1"/>
    </source>
</evidence>
<name>A0A193GAY1_9BORD</name>
<dbReference type="OrthoDB" id="9988896at2"/>
<feature type="compositionally biased region" description="Polar residues" evidence="1">
    <location>
        <begin position="95"/>
        <end position="104"/>
    </location>
</feature>
<evidence type="ECO:0000256" key="1">
    <source>
        <dbReference type="SAM" id="MobiDB-lite"/>
    </source>
</evidence>
<proteinExistence type="predicted"/>
<dbReference type="AlphaFoldDB" id="A0A193GAY1"/>
<protein>
    <submittedName>
        <fullName evidence="2">Uncharacterized protein</fullName>
    </submittedName>
</protein>
<reference evidence="2 3" key="1">
    <citation type="submission" date="2016-06" db="EMBL/GenBank/DDBJ databases">
        <title>Complete genome sequences of Bordetella bronchialis and Bordetella flabilis.</title>
        <authorList>
            <person name="LiPuma J.J."/>
            <person name="Spilker T."/>
        </authorList>
    </citation>
    <scope>NUCLEOTIDE SEQUENCE [LARGE SCALE GENOMIC DNA]</scope>
    <source>
        <strain evidence="2 3">AU10664</strain>
    </source>
</reference>
<feature type="compositionally biased region" description="Basic and acidic residues" evidence="1">
    <location>
        <begin position="17"/>
        <end position="32"/>
    </location>
</feature>
<evidence type="ECO:0000313" key="3">
    <source>
        <dbReference type="Proteomes" id="UP000091926"/>
    </source>
</evidence>
<dbReference type="EMBL" id="CP016172">
    <property type="protein sequence ID" value="ANN77157.1"/>
    <property type="molecule type" value="Genomic_DNA"/>
</dbReference>
<dbReference type="KEGG" id="bfz:BAU07_08570"/>
<gene>
    <name evidence="2" type="ORF">BAU07_08570</name>
</gene>
<feature type="region of interest" description="Disordered" evidence="1">
    <location>
        <begin position="1"/>
        <end position="34"/>
    </location>
</feature>
<dbReference type="STRING" id="463014.BAU07_08570"/>
<dbReference type="Proteomes" id="UP000091926">
    <property type="component" value="Chromosome"/>
</dbReference>
<feature type="region of interest" description="Disordered" evidence="1">
    <location>
        <begin position="47"/>
        <end position="104"/>
    </location>
</feature>